<dbReference type="Gene3D" id="1.10.510.10">
    <property type="entry name" value="Transferase(Phosphotransferase) domain 1"/>
    <property type="match status" value="1"/>
</dbReference>
<reference evidence="11 12" key="1">
    <citation type="submission" date="2024-06" db="EMBL/GenBank/DDBJ databases">
        <title>A chromosome level genome sequence of Diviner's sage (Salvia divinorum).</title>
        <authorList>
            <person name="Ford S.A."/>
            <person name="Ro D.-K."/>
            <person name="Ness R.W."/>
            <person name="Phillips M.A."/>
        </authorList>
    </citation>
    <scope>NUCLEOTIDE SEQUENCE [LARGE SCALE GENOMIC DNA]</scope>
    <source>
        <strain evidence="11">SAF-2024a</strain>
        <tissue evidence="11">Leaf</tissue>
    </source>
</reference>
<comment type="catalytic activity">
    <reaction evidence="7">
        <text>L-threonyl-[protein] + ATP = O-phospho-L-threonyl-[protein] + ADP + H(+)</text>
        <dbReference type="Rhea" id="RHEA:46608"/>
        <dbReference type="Rhea" id="RHEA-COMP:11060"/>
        <dbReference type="Rhea" id="RHEA-COMP:11605"/>
        <dbReference type="ChEBI" id="CHEBI:15378"/>
        <dbReference type="ChEBI" id="CHEBI:30013"/>
        <dbReference type="ChEBI" id="CHEBI:30616"/>
        <dbReference type="ChEBI" id="CHEBI:61977"/>
        <dbReference type="ChEBI" id="CHEBI:456216"/>
        <dbReference type="EC" id="2.7.11.1"/>
    </reaction>
</comment>
<dbReference type="Proteomes" id="UP001567538">
    <property type="component" value="Unassembled WGS sequence"/>
</dbReference>
<keyword evidence="12" id="KW-1185">Reference proteome</keyword>
<sequence>MYKTRALEAMDDGGKLYVEMDPSERYGRLKEVLGKGATKTVYRAFDQVLGMEVAWNQVKLDNMLNSPDDLQRLYSEVHLLKSLNHHSIITFRASWIDSRRRTFNFITELFTSGTLREYRRRYKLVTFGAIQNWSRQILEGLQYLHSHDPPVIHRDLKCDNIFVNGHLGQLKIGDLGLAAVLRGSQHAHSVIGTPEFMAPELYEEEYDQLVDVYSFGMCVLEMLTSQYPYNECSNPAQIYKKVTSGKLPKAFDMIEDDEARRFIGRCLQKAPNRPSATELLNDPFLCSIEEEASTKIMSSPHNPMTITGTMNAEDDTIFLKVQISDKNGPARNIFFPFEITSDTALDVAKEMVKELEITDWEPSEIAGMIHNEIIRLVPSWNNCTPDEHDNSPHHPFYTTSSHSSSQASLPDLFSSNDARSLTDDWLQDEGDDTSSVCSDNYTNLSYFSASDEECVINSNKEPNCRPRSSQKCSRFGPEGSISNGLDYSSKPKQRMPRTASLVDIRSQLLHRTLVEEVNKRRMFNTVGALDQVGYRQPDCQARNGKSMSKRRA</sequence>
<evidence type="ECO:0000313" key="12">
    <source>
        <dbReference type="Proteomes" id="UP001567538"/>
    </source>
</evidence>
<accession>A0ABD1GMQ2</accession>
<evidence type="ECO:0000256" key="2">
    <source>
        <dbReference type="ARBA" id="ARBA00022527"/>
    </source>
</evidence>
<dbReference type="InterPro" id="IPR011009">
    <property type="entry name" value="Kinase-like_dom_sf"/>
</dbReference>
<dbReference type="EMBL" id="JBEAFC010000008">
    <property type="protein sequence ID" value="KAL1545410.1"/>
    <property type="molecule type" value="Genomic_DNA"/>
</dbReference>
<dbReference type="GO" id="GO:0004674">
    <property type="term" value="F:protein serine/threonine kinase activity"/>
    <property type="evidence" value="ECO:0007669"/>
    <property type="project" value="UniProtKB-KW"/>
</dbReference>
<dbReference type="Gene3D" id="3.30.200.20">
    <property type="entry name" value="Phosphorylase Kinase, domain 1"/>
    <property type="match status" value="1"/>
</dbReference>
<dbReference type="SMART" id="SM00220">
    <property type="entry name" value="S_TKc"/>
    <property type="match status" value="1"/>
</dbReference>
<feature type="region of interest" description="Disordered" evidence="9">
    <location>
        <begin position="385"/>
        <end position="413"/>
    </location>
</feature>
<evidence type="ECO:0000256" key="8">
    <source>
        <dbReference type="ARBA" id="ARBA00048679"/>
    </source>
</evidence>
<proteinExistence type="predicted"/>
<dbReference type="InterPro" id="IPR000719">
    <property type="entry name" value="Prot_kinase_dom"/>
</dbReference>
<dbReference type="GO" id="GO:0005524">
    <property type="term" value="F:ATP binding"/>
    <property type="evidence" value="ECO:0007669"/>
    <property type="project" value="UniProtKB-KW"/>
</dbReference>
<keyword evidence="3 11" id="KW-0808">Transferase</keyword>
<feature type="domain" description="Protein kinase" evidence="10">
    <location>
        <begin position="27"/>
        <end position="285"/>
    </location>
</feature>
<name>A0ABD1GMQ2_SALDI</name>
<keyword evidence="2" id="KW-0723">Serine/threonine-protein kinase</keyword>
<evidence type="ECO:0000256" key="9">
    <source>
        <dbReference type="SAM" id="MobiDB-lite"/>
    </source>
</evidence>
<evidence type="ECO:0000256" key="7">
    <source>
        <dbReference type="ARBA" id="ARBA00047899"/>
    </source>
</evidence>
<comment type="caution">
    <text evidence="11">The sequence shown here is derived from an EMBL/GenBank/DDBJ whole genome shotgun (WGS) entry which is preliminary data.</text>
</comment>
<feature type="compositionally biased region" description="Low complexity" evidence="9">
    <location>
        <begin position="393"/>
        <end position="405"/>
    </location>
</feature>
<dbReference type="EC" id="2.7.11.1" evidence="1"/>
<evidence type="ECO:0000256" key="3">
    <source>
        <dbReference type="ARBA" id="ARBA00022679"/>
    </source>
</evidence>
<dbReference type="InterPro" id="IPR050588">
    <property type="entry name" value="WNK_Ser-Thr_kinase"/>
</dbReference>
<keyword evidence="4" id="KW-0547">Nucleotide-binding</keyword>
<dbReference type="PANTHER" id="PTHR13902">
    <property type="entry name" value="SERINE/THREONINE-PROTEIN KINASE WNK WITH NO LYSINE -RELATED"/>
    <property type="match status" value="1"/>
</dbReference>
<evidence type="ECO:0000256" key="6">
    <source>
        <dbReference type="ARBA" id="ARBA00022840"/>
    </source>
</evidence>
<dbReference type="PROSITE" id="PS00108">
    <property type="entry name" value="PROTEIN_KINASE_ST"/>
    <property type="match status" value="1"/>
</dbReference>
<dbReference type="SUPFAM" id="SSF56112">
    <property type="entry name" value="Protein kinase-like (PK-like)"/>
    <property type="match status" value="1"/>
</dbReference>
<dbReference type="InterPro" id="IPR008271">
    <property type="entry name" value="Ser/Thr_kinase_AS"/>
</dbReference>
<dbReference type="FunFam" id="1.10.510.10:FF:000046">
    <property type="entry name" value="probable serine/threonine-protein kinase WNK9"/>
    <property type="match status" value="1"/>
</dbReference>
<organism evidence="11 12">
    <name type="scientific">Salvia divinorum</name>
    <name type="common">Maria pastora</name>
    <name type="synonym">Diviner's sage</name>
    <dbReference type="NCBI Taxonomy" id="28513"/>
    <lineage>
        <taxon>Eukaryota</taxon>
        <taxon>Viridiplantae</taxon>
        <taxon>Streptophyta</taxon>
        <taxon>Embryophyta</taxon>
        <taxon>Tracheophyta</taxon>
        <taxon>Spermatophyta</taxon>
        <taxon>Magnoliopsida</taxon>
        <taxon>eudicotyledons</taxon>
        <taxon>Gunneridae</taxon>
        <taxon>Pentapetalae</taxon>
        <taxon>asterids</taxon>
        <taxon>lamiids</taxon>
        <taxon>Lamiales</taxon>
        <taxon>Lamiaceae</taxon>
        <taxon>Nepetoideae</taxon>
        <taxon>Mentheae</taxon>
        <taxon>Salviinae</taxon>
        <taxon>Salvia</taxon>
        <taxon>Salvia subgen. Calosphace</taxon>
    </lineage>
</organism>
<evidence type="ECO:0000256" key="5">
    <source>
        <dbReference type="ARBA" id="ARBA00022777"/>
    </source>
</evidence>
<dbReference type="PROSITE" id="PS50011">
    <property type="entry name" value="PROTEIN_KINASE_DOM"/>
    <property type="match status" value="1"/>
</dbReference>
<dbReference type="Pfam" id="PF00069">
    <property type="entry name" value="Pkinase"/>
    <property type="match status" value="1"/>
</dbReference>
<gene>
    <name evidence="11" type="primary">WNK5</name>
    <name evidence="11" type="ORF">AAHA92_22139</name>
</gene>
<keyword evidence="5 11" id="KW-0418">Kinase</keyword>
<protein>
    <recommendedName>
        <fullName evidence="1">non-specific serine/threonine protein kinase</fullName>
        <ecNumber evidence="1">2.7.11.1</ecNumber>
    </recommendedName>
</protein>
<evidence type="ECO:0000256" key="1">
    <source>
        <dbReference type="ARBA" id="ARBA00012513"/>
    </source>
</evidence>
<comment type="catalytic activity">
    <reaction evidence="8">
        <text>L-seryl-[protein] + ATP = O-phospho-L-seryl-[protein] + ADP + H(+)</text>
        <dbReference type="Rhea" id="RHEA:17989"/>
        <dbReference type="Rhea" id="RHEA-COMP:9863"/>
        <dbReference type="Rhea" id="RHEA-COMP:11604"/>
        <dbReference type="ChEBI" id="CHEBI:15378"/>
        <dbReference type="ChEBI" id="CHEBI:29999"/>
        <dbReference type="ChEBI" id="CHEBI:30616"/>
        <dbReference type="ChEBI" id="CHEBI:83421"/>
        <dbReference type="ChEBI" id="CHEBI:456216"/>
        <dbReference type="EC" id="2.7.11.1"/>
    </reaction>
</comment>
<keyword evidence="6" id="KW-0067">ATP-binding</keyword>
<dbReference type="FunFam" id="3.30.200.20:FF:000075">
    <property type="entry name" value="Probable serine/threonine-protein kinase WNK1"/>
    <property type="match status" value="1"/>
</dbReference>
<evidence type="ECO:0000313" key="11">
    <source>
        <dbReference type="EMBL" id="KAL1545410.1"/>
    </source>
</evidence>
<evidence type="ECO:0000259" key="10">
    <source>
        <dbReference type="PROSITE" id="PS50011"/>
    </source>
</evidence>
<dbReference type="AlphaFoldDB" id="A0ABD1GMQ2"/>
<evidence type="ECO:0000256" key="4">
    <source>
        <dbReference type="ARBA" id="ARBA00022741"/>
    </source>
</evidence>
<dbReference type="CDD" id="cd13983">
    <property type="entry name" value="STKc_WNK"/>
    <property type="match status" value="1"/>
</dbReference>